<feature type="transmembrane region" description="Helical" evidence="1">
    <location>
        <begin position="57"/>
        <end position="76"/>
    </location>
</feature>
<keyword evidence="1" id="KW-0812">Transmembrane</keyword>
<keyword evidence="1" id="KW-0472">Membrane</keyword>
<name>A0A813BK40_9DINO</name>
<feature type="non-terminal residue" evidence="2">
    <location>
        <position position="532"/>
    </location>
</feature>
<evidence type="ECO:0000313" key="3">
    <source>
        <dbReference type="Proteomes" id="UP000601435"/>
    </source>
</evidence>
<evidence type="ECO:0000256" key="1">
    <source>
        <dbReference type="SAM" id="Phobius"/>
    </source>
</evidence>
<dbReference type="Proteomes" id="UP000601435">
    <property type="component" value="Unassembled WGS sequence"/>
</dbReference>
<gene>
    <name evidence="2" type="ORF">SNEC2469_LOCUS30770</name>
</gene>
<protein>
    <submittedName>
        <fullName evidence="2">Uncharacterized protein</fullName>
    </submittedName>
</protein>
<accession>A0A813BK40</accession>
<feature type="transmembrane region" description="Helical" evidence="1">
    <location>
        <begin position="96"/>
        <end position="119"/>
    </location>
</feature>
<dbReference type="EMBL" id="CAJNJA010072584">
    <property type="protein sequence ID" value="CAE7907322.1"/>
    <property type="molecule type" value="Genomic_DNA"/>
</dbReference>
<proteinExistence type="predicted"/>
<keyword evidence="1" id="KW-1133">Transmembrane helix</keyword>
<sequence length="532" mass="59752">MAEAVSIMVREPQPDGPFRPEAEVWPLVSRVPMMIAPAHPQQAAASRRESSREGFMMARRFVEIVLLLWAWLKSWADLLNNGRAAWQLLPDTDIELLAPVVVVVVGIIVTSLLGFFTLFEQGLYVEACMAAVDLDTPYLAWKHGSDVVKGRDCHDWEKLRLRNSIWRSLPLAMMSFILSLRLLMEIPTCQMFATMGVLPVLVFPDLANRSLFVRDTRRDGVNVSQMDRIQLLDRLADKIPWEHKRFIRGDAEAGVKVENQFWRAAHCSDSVWEYDTLPRDQDLAQNWLLFAPALWDRIEFGGIGSGSLAALNALAVERAFESIYREEETLKPALLKMLRKGSLKHRLAGMVIRVSQISWRTLVDGFRELVLSKMDNEPTRTMRQRRPWTLAIGGSVWLQVKSGWKVKLFQTGCLLMVAVLPILKKILAVSKIRNYLFTGAVIMYGVFDMACLVTTWLLCAAAPLAFNLGATAEVFTAAATQVMAGTIKALDRVDIGGQSNAQDSAVQELAMVLRNYRPAETLPLQASFLPAI</sequence>
<dbReference type="OrthoDB" id="438754at2759"/>
<comment type="caution">
    <text evidence="2">The sequence shown here is derived from an EMBL/GenBank/DDBJ whole genome shotgun (WGS) entry which is preliminary data.</text>
</comment>
<reference evidence="2" key="1">
    <citation type="submission" date="2021-02" db="EMBL/GenBank/DDBJ databases">
        <authorList>
            <person name="Dougan E. K."/>
            <person name="Rhodes N."/>
            <person name="Thang M."/>
            <person name="Chan C."/>
        </authorList>
    </citation>
    <scope>NUCLEOTIDE SEQUENCE</scope>
</reference>
<evidence type="ECO:0000313" key="2">
    <source>
        <dbReference type="EMBL" id="CAE7907322.1"/>
    </source>
</evidence>
<dbReference type="AlphaFoldDB" id="A0A813BK40"/>
<organism evidence="2 3">
    <name type="scientific">Symbiodinium necroappetens</name>
    <dbReference type="NCBI Taxonomy" id="1628268"/>
    <lineage>
        <taxon>Eukaryota</taxon>
        <taxon>Sar</taxon>
        <taxon>Alveolata</taxon>
        <taxon>Dinophyceae</taxon>
        <taxon>Suessiales</taxon>
        <taxon>Symbiodiniaceae</taxon>
        <taxon>Symbiodinium</taxon>
    </lineage>
</organism>
<feature type="transmembrane region" description="Helical" evidence="1">
    <location>
        <begin position="435"/>
        <end position="458"/>
    </location>
</feature>
<keyword evidence="3" id="KW-1185">Reference proteome</keyword>